<keyword evidence="1" id="KW-0611">Plant defense</keyword>
<dbReference type="STRING" id="22663.A0A2I0HLD2"/>
<dbReference type="PANTHER" id="PTHR33463">
    <property type="entry name" value="NB-ARC DOMAIN-CONTAINING PROTEIN-RELATED"/>
    <property type="match status" value="1"/>
</dbReference>
<dbReference type="AlphaFoldDB" id="A0A2I0HLD2"/>
<gene>
    <name evidence="3" type="ORF">CRG98_047122</name>
</gene>
<dbReference type="SUPFAM" id="SSF52058">
    <property type="entry name" value="L domain-like"/>
    <property type="match status" value="1"/>
</dbReference>
<reference evidence="3 4" key="1">
    <citation type="submission" date="2017-11" db="EMBL/GenBank/DDBJ databases">
        <title>De-novo sequencing of pomegranate (Punica granatum L.) genome.</title>
        <authorList>
            <person name="Akparov Z."/>
            <person name="Amiraslanov A."/>
            <person name="Hajiyeva S."/>
            <person name="Abbasov M."/>
            <person name="Kaur K."/>
            <person name="Hamwieh A."/>
            <person name="Solovyev V."/>
            <person name="Salamov A."/>
            <person name="Braich B."/>
            <person name="Kosarev P."/>
            <person name="Mahmoud A."/>
            <person name="Hajiyev E."/>
            <person name="Babayeva S."/>
            <person name="Izzatullayeva V."/>
            <person name="Mammadov A."/>
            <person name="Mammadov A."/>
            <person name="Sharifova S."/>
            <person name="Ojaghi J."/>
            <person name="Eynullazada K."/>
            <person name="Bayramov B."/>
            <person name="Abdulazimova A."/>
            <person name="Shahmuradov I."/>
        </authorList>
    </citation>
    <scope>NUCLEOTIDE SEQUENCE [LARGE SCALE GENOMIC DNA]</scope>
    <source>
        <strain evidence="4">cv. AG2017</strain>
        <tissue evidence="3">Leaf</tissue>
    </source>
</reference>
<dbReference type="PANTHER" id="PTHR33463:SF198">
    <property type="entry name" value="RPP4C3"/>
    <property type="match status" value="1"/>
</dbReference>
<organism evidence="3 4">
    <name type="scientific">Punica granatum</name>
    <name type="common">Pomegranate</name>
    <dbReference type="NCBI Taxonomy" id="22663"/>
    <lineage>
        <taxon>Eukaryota</taxon>
        <taxon>Viridiplantae</taxon>
        <taxon>Streptophyta</taxon>
        <taxon>Embryophyta</taxon>
        <taxon>Tracheophyta</taxon>
        <taxon>Spermatophyta</taxon>
        <taxon>Magnoliopsida</taxon>
        <taxon>eudicotyledons</taxon>
        <taxon>Gunneridae</taxon>
        <taxon>Pentapetalae</taxon>
        <taxon>rosids</taxon>
        <taxon>malvids</taxon>
        <taxon>Myrtales</taxon>
        <taxon>Lythraceae</taxon>
        <taxon>Punica</taxon>
    </lineage>
</organism>
<dbReference type="Proteomes" id="UP000233551">
    <property type="component" value="Unassembled WGS sequence"/>
</dbReference>
<evidence type="ECO:0000256" key="1">
    <source>
        <dbReference type="ARBA" id="ARBA00022821"/>
    </source>
</evidence>
<feature type="domain" description="Disease resistance protein At4g27190-like leucine-rich repeats" evidence="2">
    <location>
        <begin position="146"/>
        <end position="285"/>
    </location>
</feature>
<evidence type="ECO:0000313" key="4">
    <source>
        <dbReference type="Proteomes" id="UP000233551"/>
    </source>
</evidence>
<dbReference type="Pfam" id="PF23247">
    <property type="entry name" value="LRR_RPS2"/>
    <property type="match status" value="1"/>
</dbReference>
<evidence type="ECO:0000313" key="3">
    <source>
        <dbReference type="EMBL" id="PKI32498.1"/>
    </source>
</evidence>
<keyword evidence="4" id="KW-1185">Reference proteome</keyword>
<dbReference type="Gene3D" id="3.80.10.10">
    <property type="entry name" value="Ribonuclease Inhibitor"/>
    <property type="match status" value="2"/>
</dbReference>
<proteinExistence type="predicted"/>
<dbReference type="InterPro" id="IPR057135">
    <property type="entry name" value="At4g27190-like_LRR"/>
</dbReference>
<comment type="caution">
    <text evidence="3">The sequence shown here is derived from an EMBL/GenBank/DDBJ whole genome shotgun (WGS) entry which is preliminary data.</text>
</comment>
<accession>A0A2I0HLD2</accession>
<protein>
    <recommendedName>
        <fullName evidence="2">Disease resistance protein At4g27190-like leucine-rich repeats domain-containing protein</fullName>
    </recommendedName>
</protein>
<sequence>MYRLSNLDILIPDVDMLREDLQFFWKLDKYRVLIGDKWKWSEICKGQRTLMVTLKGNDILSEEWLQLTLRRTEDLHLHGSDGTKRSIHGLCREGFKELKHLHVERSPSTHYLVRSTKCAAESAFIVLESLFLENLSNLEKICHGLPAKGIWQDQHSVEWSKLKYLRIEACRNLLKVVDSSKLIMKLESLESLSIKDCKSIEEVFDFRGVAIGTVNKILPRLHALELEDLPSLRCLWNTTSPEELSGFRNLGSLKVDGCSGLRCLFTAPMVKAMATLKELEVSNCGNMETIVMEDSEDASKRSWFSSSKVLKAAVECPGSLMFGPSSFSSKHVDGDKVEGTTKKAKDTAENIIAFPSLRMLNIHDCYIMKSFVLSCKREQEAPMMAGDDSSDSKSKDDSHAVFFNTKVSIYIHAVFKY</sequence>
<name>A0A2I0HLD2_PUNGR</name>
<evidence type="ECO:0000259" key="2">
    <source>
        <dbReference type="Pfam" id="PF23247"/>
    </source>
</evidence>
<dbReference type="InterPro" id="IPR050905">
    <property type="entry name" value="Plant_NBS-LRR"/>
</dbReference>
<dbReference type="EMBL" id="PGOL01007582">
    <property type="protein sequence ID" value="PKI32498.1"/>
    <property type="molecule type" value="Genomic_DNA"/>
</dbReference>
<dbReference type="InterPro" id="IPR032675">
    <property type="entry name" value="LRR_dom_sf"/>
</dbReference>